<gene>
    <name evidence="1" type="ORF">MILVUS5_LOCUS34580</name>
</gene>
<dbReference type="Proteomes" id="UP001177021">
    <property type="component" value="Unassembled WGS sequence"/>
</dbReference>
<reference evidence="1" key="1">
    <citation type="submission" date="2023-10" db="EMBL/GenBank/DDBJ databases">
        <authorList>
            <person name="Rodriguez Cubillos JULIANA M."/>
            <person name="De Vega J."/>
        </authorList>
    </citation>
    <scope>NUCLEOTIDE SEQUENCE</scope>
</reference>
<proteinExistence type="predicted"/>
<dbReference type="EMBL" id="CASHSV030000615">
    <property type="protein sequence ID" value="CAJ2670566.1"/>
    <property type="molecule type" value="Genomic_DNA"/>
</dbReference>
<evidence type="ECO:0000313" key="1">
    <source>
        <dbReference type="EMBL" id="CAJ2670566.1"/>
    </source>
</evidence>
<evidence type="ECO:0000313" key="2">
    <source>
        <dbReference type="Proteomes" id="UP001177021"/>
    </source>
</evidence>
<keyword evidence="2" id="KW-1185">Reference proteome</keyword>
<accession>A0ACB0LM86</accession>
<sequence length="71" mass="7823">MAQTFKFAYFVIILVSLFIVVVVGQKECDTEADCYKLYVCHAPGTMKCLHGVCVSPGAEYSAVVRAHSYTL</sequence>
<protein>
    <submittedName>
        <fullName evidence="1">Uncharacterized protein</fullName>
    </submittedName>
</protein>
<organism evidence="1 2">
    <name type="scientific">Trifolium pratense</name>
    <name type="common">Red clover</name>
    <dbReference type="NCBI Taxonomy" id="57577"/>
    <lineage>
        <taxon>Eukaryota</taxon>
        <taxon>Viridiplantae</taxon>
        <taxon>Streptophyta</taxon>
        <taxon>Embryophyta</taxon>
        <taxon>Tracheophyta</taxon>
        <taxon>Spermatophyta</taxon>
        <taxon>Magnoliopsida</taxon>
        <taxon>eudicotyledons</taxon>
        <taxon>Gunneridae</taxon>
        <taxon>Pentapetalae</taxon>
        <taxon>rosids</taxon>
        <taxon>fabids</taxon>
        <taxon>Fabales</taxon>
        <taxon>Fabaceae</taxon>
        <taxon>Papilionoideae</taxon>
        <taxon>50 kb inversion clade</taxon>
        <taxon>NPAAA clade</taxon>
        <taxon>Hologalegina</taxon>
        <taxon>IRL clade</taxon>
        <taxon>Trifolieae</taxon>
        <taxon>Trifolium</taxon>
    </lineage>
</organism>
<name>A0ACB0LM86_TRIPR</name>
<comment type="caution">
    <text evidence="1">The sequence shown here is derived from an EMBL/GenBank/DDBJ whole genome shotgun (WGS) entry which is preliminary data.</text>
</comment>